<dbReference type="InterPro" id="IPR032675">
    <property type="entry name" value="LRR_dom_sf"/>
</dbReference>
<dbReference type="GO" id="GO:0030313">
    <property type="term" value="C:cell envelope"/>
    <property type="evidence" value="ECO:0007669"/>
    <property type="project" value="UniProtKB-SubCell"/>
</dbReference>
<keyword evidence="2" id="KW-0812">Transmembrane</keyword>
<keyword evidence="5" id="KW-1185">Reference proteome</keyword>
<dbReference type="InterPro" id="IPR026906">
    <property type="entry name" value="LRR_5"/>
</dbReference>
<keyword evidence="3" id="KW-0732">Signal</keyword>
<evidence type="ECO:0000256" key="2">
    <source>
        <dbReference type="SAM" id="Phobius"/>
    </source>
</evidence>
<dbReference type="InterPro" id="IPR013378">
    <property type="entry name" value="InlB-like_B-rpt"/>
</dbReference>
<feature type="signal peptide" evidence="3">
    <location>
        <begin position="1"/>
        <end position="29"/>
    </location>
</feature>
<sequence length="2130" mass="228921">MEKKDKDMKKILLSLLLVVTLAIPLPAFAGATGAESQAGAEAQTEAPTSNSTDFEKWTSEDFTYTDMSKTIYGCDYTRTVNIEGKAISGFSAKGEAKFAKNKKLVLPSKDDKGNTLVGVASNAFQKKGVESVTFPSGMLASYNDTVTHKITRRGNFVIAEGAFEGNNLTNVNLPDGVLAVLPNAFMNNKIKTVTLPRTIWWLETQAFSNNQISKVNFPLTTYFQLEMHGMTFANNKIKSVRLPDYTAVVNKFVFVGNPGMEELSAEGKAALKGNFANSGVVYMYSENYDHKNMDRIHTTDKTTANTKSWVQKLITNEGTPETTNNDTESWNVNDFTFDGQKITGLSESGKAKRKVNKALVLPDYNSELDKVTEIADTDSATGLFATADEKFDSVTLPMDLEKVGKNAFRDSGLKEVAFSPVLKSIGDTAFQGNGIKTVVLPDTLTSLGRGAFATNPALEKIDLPNGLTEIPDSAFGCSDNKNWMAGLTSIEIPSSVKKIGARAFAGNNFSSITVPKGVTEIGEYAFATKNYLLKDAEICKLELPEGLTSIGRYAFRNKKIAEVKLPETVEALPKNVFAKEVTSASGKTEAYSLVTKVYVDDVTKYTDTSKFPKSEFHKILSDDVNVWNAEDFTYADITLDSNNSPAPAQDNMNIITGTIHVVSGLTDSGKAKLANNKNLVVPAVDDDGHKVQGVGNSAFKGLGLESVELPKNVKAPSKGLWDSSVTTRGDFFIGASAFQGNSLTELTVPEGVIYIGSNAFSKNKLKSARFPSTLMMIGNGAFSNNEIANLDFSKATDYPLSIDNMAFAINNIESVQLPDKTEKVSKWAFLRNAGKAPVTTGNANEKKGGIVYMYINDPGSLVEDIGNGKSNVQLLKANQNIPSDESPWNSDDFTYNAAGTVVTGLTESGKAKLKKNDTLVIPETSTSGVNIVAVGNGVNNALASNGQIGTFGFADAGKVYVPKAVKLPSTIKQIGDFAFAGTIDNTAKKVYGVTNVNLPDGLESIGNSAFLNARLTSIVLPNSVTKLGTGAFNGTDLAEKIVISKSLKEIPDVAFGRTNDTVGLADKAAVTDIVIPEGVTDIGRRAFVGCKATTVSLPESLKKIGDNAFMNNQLSEVTIPGGVTSIGKSAFEKTAEAIPASLKSLKLKEGFNGAIGSNAFRGQLLSSVELPKSFTNISGIDKRAFRDNPVKPTLLTESKSVVDAYNSLPNKADLTYVIKYDNLVGSGWTSEDFTYSADGATITGLTASGIAKRNGGNHNLVLPNESPSGVVITAIGDAAFAIPEAEVTVGKYDFTSENGFESVKLPNKLKSIGARAFEYNMLKGVDLEAATELTKIGTSAFHGNHIVKLHIPDSVNELGEGAFTANSIVDLKLSRNVTKIPQAAFSMNIRLREIEIPNTVTEIGQMAFAGARLESLNIPASVRKIGEKAFHLHHLTELTIPGTVKEIGDSAFEGTYKSLTLTSLKIEEGVEHIGKFAFKEGLLTSVDLPKSLKTLGSEPFMNNTGTDANHVVILRTVNPDHLAFNTGATTHRVMMSKAMITFDANGGTVEKGYAVLDDNGRVDSLPTPTAPDALHEFEGWFTEREGGKKATASEKFDDGTKLYAHWKENTSWNEKDFTANGDTITGLSEVGKAKLAVNPNLKLPAVVNGTAIKKIGTGAFAPAKTGGNPINSVVIPEGVAEIGQAAFSGANLKSLELPKSVKTIGKMAFSGAPLENVEFSEGLESIGDNAFEGHKLTKVKLPDSLKAIGKSAFKSRSPERASIKEVELGKSLQSIGREAFANQNIKEIKVPETLKDVPANAFKGNVLDGKDAKVKLISSNKDQRKGAGAYANFKVKDPAATFYVPYKVELLSNDEDAKTTELTTDENGKVTLNALPNKDACTTFKGWFTAKTGGTKVDGTEAFTEDTKLYAHWLVSHDLEEIAATEPTTDADGNIRYWHCKKCDKYYRDSDAKHEIKKSETVIPKITYNFETGDNALWTKGDGDLLFVVKRSVDDANTFDNYYNDKVLLDGNELVKDVDYTAAKGSVRVTLKKAVLDRQSTGSHTLTVAFKDKRGGASTSFTIRTKNQPIVNGNTSSSNGNRNARAKYRGYRVSRAVKTGDTTAIALYLAMIAIASGSLAVFSRKRKSEK</sequence>
<dbReference type="PANTHER" id="PTHR45661">
    <property type="entry name" value="SURFACE ANTIGEN"/>
    <property type="match status" value="1"/>
</dbReference>
<dbReference type="NCBIfam" id="TIGR01167">
    <property type="entry name" value="LPXTG_anchor"/>
    <property type="match status" value="1"/>
</dbReference>
<evidence type="ECO:0000256" key="3">
    <source>
        <dbReference type="SAM" id="SignalP"/>
    </source>
</evidence>
<proteinExistence type="predicted"/>
<dbReference type="Gene3D" id="3.80.10.10">
    <property type="entry name" value="Ribonuclease Inhibitor"/>
    <property type="match status" value="10"/>
</dbReference>
<dbReference type="Gene3D" id="2.60.40.4270">
    <property type="entry name" value="Listeria-Bacteroides repeat domain"/>
    <property type="match status" value="2"/>
</dbReference>
<evidence type="ECO:0000256" key="1">
    <source>
        <dbReference type="ARBA" id="ARBA00004196"/>
    </source>
</evidence>
<keyword evidence="2" id="KW-1133">Transmembrane helix</keyword>
<dbReference type="KEGG" id="mdv:C5Q96_07200"/>
<gene>
    <name evidence="4" type="ORF">C5Q96_07200</name>
</gene>
<dbReference type="PANTHER" id="PTHR45661:SF3">
    <property type="entry name" value="IG-LIKE DOMAIN-CONTAINING PROTEIN"/>
    <property type="match status" value="1"/>
</dbReference>
<name>A0A2S0L5T3_9FIRM</name>
<evidence type="ECO:0008006" key="6">
    <source>
        <dbReference type="Google" id="ProtNLM"/>
    </source>
</evidence>
<organism evidence="4 5">
    <name type="scientific">Mogibacterium diversum</name>
    <dbReference type="NCBI Taxonomy" id="114527"/>
    <lineage>
        <taxon>Bacteria</taxon>
        <taxon>Bacillati</taxon>
        <taxon>Bacillota</taxon>
        <taxon>Clostridia</taxon>
        <taxon>Peptostreptococcales</taxon>
        <taxon>Anaerovoracaceae</taxon>
        <taxon>Mogibacterium</taxon>
    </lineage>
</organism>
<dbReference type="InterPro" id="IPR042229">
    <property type="entry name" value="Listeria/Bacterioides_rpt_sf"/>
</dbReference>
<dbReference type="SUPFAM" id="SSF52058">
    <property type="entry name" value="L domain-like"/>
    <property type="match status" value="1"/>
</dbReference>
<comment type="subcellular location">
    <subcellularLocation>
        <location evidence="1">Cell envelope</location>
    </subcellularLocation>
</comment>
<keyword evidence="2" id="KW-0472">Membrane</keyword>
<dbReference type="Pfam" id="PF13306">
    <property type="entry name" value="LRR_5"/>
    <property type="match status" value="8"/>
</dbReference>
<evidence type="ECO:0000313" key="5">
    <source>
        <dbReference type="Proteomes" id="UP000237883"/>
    </source>
</evidence>
<feature type="transmembrane region" description="Helical" evidence="2">
    <location>
        <begin position="2105"/>
        <end position="2122"/>
    </location>
</feature>
<reference evidence="5" key="1">
    <citation type="submission" date="2018-02" db="EMBL/GenBank/DDBJ databases">
        <authorList>
            <person name="Holder M.E."/>
            <person name="Ajami N.J."/>
            <person name="Petrosino J.F."/>
        </authorList>
    </citation>
    <scope>NUCLEOTIDE SEQUENCE [LARGE SCALE GENOMIC DNA]</scope>
    <source>
        <strain evidence="5">CCUG 47132</strain>
    </source>
</reference>
<dbReference type="Pfam" id="PF09479">
    <property type="entry name" value="Flg_new"/>
    <property type="match status" value="2"/>
</dbReference>
<evidence type="ECO:0000313" key="4">
    <source>
        <dbReference type="EMBL" id="AVM48647.1"/>
    </source>
</evidence>
<dbReference type="InterPro" id="IPR053139">
    <property type="entry name" value="Surface_bspA-like"/>
</dbReference>
<protein>
    <recommendedName>
        <fullName evidence="6">Gram-positive cocci surface proteins LPxTG domain-containing protein</fullName>
    </recommendedName>
</protein>
<dbReference type="Proteomes" id="UP000237883">
    <property type="component" value="Chromosome"/>
</dbReference>
<feature type="chain" id="PRO_5039135007" description="Gram-positive cocci surface proteins LPxTG domain-containing protein" evidence="3">
    <location>
        <begin position="30"/>
        <end position="2130"/>
    </location>
</feature>
<dbReference type="EMBL" id="CP027228">
    <property type="protein sequence ID" value="AVM48647.1"/>
    <property type="molecule type" value="Genomic_DNA"/>
</dbReference>
<accession>A0A2S0L5T3</accession>